<reference evidence="14" key="1">
    <citation type="submission" date="2015-07" db="EMBL/GenBank/DDBJ databases">
        <authorList>
            <consortium name="Consortium for Microbial Forensics and Genomics (microFORGE)"/>
            <person name="Knight B.M."/>
            <person name="Roberts D.P."/>
            <person name="Lin D."/>
            <person name="Hari K."/>
            <person name="Fletcher J."/>
            <person name="Melcher U."/>
            <person name="Blagden T."/>
            <person name="Winegar R.A."/>
        </authorList>
    </citation>
    <scope>NUCLEOTIDE SEQUENCE [LARGE SCALE GENOMIC DNA]</scope>
    <source>
        <strain evidence="14">DSM 23493</strain>
    </source>
</reference>
<evidence type="ECO:0000313" key="14">
    <source>
        <dbReference type="Proteomes" id="UP000037326"/>
    </source>
</evidence>
<feature type="domain" description="UvrD-like helicase ATP-binding" evidence="12">
    <location>
        <begin position="19"/>
        <end position="325"/>
    </location>
</feature>
<keyword evidence="2 11" id="KW-0547">Nucleotide-binding</keyword>
<dbReference type="PATRIC" id="fig|582475.4.peg.1504"/>
<evidence type="ECO:0000256" key="3">
    <source>
        <dbReference type="ARBA" id="ARBA00022801"/>
    </source>
</evidence>
<dbReference type="InterPro" id="IPR014016">
    <property type="entry name" value="UvrD-like_ATP-bd"/>
</dbReference>
<evidence type="ECO:0000256" key="1">
    <source>
        <dbReference type="ARBA" id="ARBA00009922"/>
    </source>
</evidence>
<dbReference type="EC" id="5.6.2.4" evidence="9"/>
<dbReference type="InterPro" id="IPR000212">
    <property type="entry name" value="DNA_helicase_UvrD/REP"/>
</dbReference>
<evidence type="ECO:0000313" key="13">
    <source>
        <dbReference type="EMBL" id="KMY33262.1"/>
    </source>
</evidence>
<dbReference type="Gene3D" id="3.40.50.300">
    <property type="entry name" value="P-loop containing nucleotide triphosphate hydrolases"/>
    <property type="match status" value="2"/>
</dbReference>
<evidence type="ECO:0000259" key="12">
    <source>
        <dbReference type="PROSITE" id="PS51198"/>
    </source>
</evidence>
<comment type="similarity">
    <text evidence="1">Belongs to the helicase family. UvrD subfamily.</text>
</comment>
<protein>
    <recommendedName>
        <fullName evidence="9">DNA 3'-5' helicase</fullName>
        <ecNumber evidence="9">5.6.2.4</ecNumber>
    </recommendedName>
</protein>
<dbReference type="EMBL" id="LFXJ01000005">
    <property type="protein sequence ID" value="KMY33262.1"/>
    <property type="molecule type" value="Genomic_DNA"/>
</dbReference>
<proteinExistence type="inferred from homology"/>
<evidence type="ECO:0000256" key="8">
    <source>
        <dbReference type="ARBA" id="ARBA00034617"/>
    </source>
</evidence>
<dbReference type="GO" id="GO:0005524">
    <property type="term" value="F:ATP binding"/>
    <property type="evidence" value="ECO:0007669"/>
    <property type="project" value="UniProtKB-UniRule"/>
</dbReference>
<dbReference type="InterPro" id="IPR027417">
    <property type="entry name" value="P-loop_NTPase"/>
</dbReference>
<dbReference type="GO" id="GO:0000725">
    <property type="term" value="P:recombinational repair"/>
    <property type="evidence" value="ECO:0007669"/>
    <property type="project" value="TreeGrafter"/>
</dbReference>
<feature type="binding site" evidence="11">
    <location>
        <begin position="40"/>
        <end position="47"/>
    </location>
    <ligand>
        <name>ATP</name>
        <dbReference type="ChEBI" id="CHEBI:30616"/>
    </ligand>
</feature>
<dbReference type="CDD" id="cd17932">
    <property type="entry name" value="DEXQc_UvrD"/>
    <property type="match status" value="1"/>
</dbReference>
<evidence type="ECO:0000256" key="5">
    <source>
        <dbReference type="ARBA" id="ARBA00022840"/>
    </source>
</evidence>
<evidence type="ECO:0000256" key="4">
    <source>
        <dbReference type="ARBA" id="ARBA00022806"/>
    </source>
</evidence>
<evidence type="ECO:0000256" key="2">
    <source>
        <dbReference type="ARBA" id="ARBA00022741"/>
    </source>
</evidence>
<keyword evidence="7" id="KW-0413">Isomerase</keyword>
<dbReference type="PROSITE" id="PS51198">
    <property type="entry name" value="UVRD_HELICASE_ATP_BIND"/>
    <property type="match status" value="1"/>
</dbReference>
<evidence type="ECO:0000256" key="11">
    <source>
        <dbReference type="PROSITE-ProRule" id="PRU00560"/>
    </source>
</evidence>
<gene>
    <name evidence="13" type="ORF">ACZ11_09655</name>
</gene>
<dbReference type="GO" id="GO:0016887">
    <property type="term" value="F:ATP hydrolysis activity"/>
    <property type="evidence" value="ECO:0007669"/>
    <property type="project" value="RHEA"/>
</dbReference>
<sequence>MYDEDRSFFDYIIGITGNSFNEQQIAAIQYNMEKNLRIIAGAGSGKTETICAKAAYLKFVKNIDEKEIAMITFTRKAKNEMMERVNKFLGVEKSNIHVGTFHNVFSSIYKNIIKKEPELRHIGIQGTNPEKGLLAYNSLLRSLIKKYNLYDFDKEGEKTITERLQYWTSMGYSNEEIKTFINRNYDEKFVVDGACLSETFYQMLEEFDVRRKKEQIVVFDDLLLNLYNVLRMSGEARRIAQNMYRYIFVDEFQDTNPLQMKILELLCPKEKINSISTNNNTKIIIVGDDDQSIYAFRASDPSYIKNFSNQYNTHTIELMTNYRSIAEIVRAGNRVIAFNKHDRIDKSMIPFHKKKGEVYTLYTKNQTHEAEIIINKCKEIGEKEEPFKYGNEIEKVNYTKSVILYRSKNQLTEFVNVLTKQNIPFVIEKTDDLLGIFNYPFFGPFFKLCLELQKDNKWTNIFTFIASNHYVPLNKIRQYTRNEQSTTSIETFISFIRSNSKSKIDEDSIKNCVELIKRIWYYSETNIIKLLELIFEFPKIKNAMDIIQKEEILSVCKDLNKWNELHKYYLELLKRQVEMDNNVKKYHDGKYNALYLLTIHSSKGLAFSNVFIIGAYDSGIPSSKSVSVRNINVNLTKEKAEPVSTIEEERRLMYVAVTRARNNLYITYPKTINKKPIKCSPFLKELNLPVIDLTNK</sequence>
<keyword evidence="3 11" id="KW-0378">Hydrolase</keyword>
<evidence type="ECO:0000256" key="6">
    <source>
        <dbReference type="ARBA" id="ARBA00023125"/>
    </source>
</evidence>
<dbReference type="Proteomes" id="UP000037326">
    <property type="component" value="Unassembled WGS sequence"/>
</dbReference>
<evidence type="ECO:0000256" key="10">
    <source>
        <dbReference type="ARBA" id="ARBA00048988"/>
    </source>
</evidence>
<dbReference type="AlphaFoldDB" id="A0A0K9FG79"/>
<dbReference type="InterPro" id="IPR014017">
    <property type="entry name" value="DNA_helicase_UvrD-like_C"/>
</dbReference>
<evidence type="ECO:0000256" key="7">
    <source>
        <dbReference type="ARBA" id="ARBA00023235"/>
    </source>
</evidence>
<dbReference type="Gene3D" id="1.10.10.160">
    <property type="match status" value="1"/>
</dbReference>
<dbReference type="GO" id="GO:0043138">
    <property type="term" value="F:3'-5' DNA helicase activity"/>
    <property type="evidence" value="ECO:0007669"/>
    <property type="project" value="UniProtKB-EC"/>
</dbReference>
<dbReference type="Gene3D" id="1.10.486.10">
    <property type="entry name" value="PCRA, domain 4"/>
    <property type="match status" value="1"/>
</dbReference>
<accession>A0A0K9FG79</accession>
<dbReference type="SUPFAM" id="SSF52540">
    <property type="entry name" value="P-loop containing nucleoside triphosphate hydrolases"/>
    <property type="match status" value="1"/>
</dbReference>
<dbReference type="PANTHER" id="PTHR11070">
    <property type="entry name" value="UVRD / RECB / PCRA DNA HELICASE FAMILY MEMBER"/>
    <property type="match status" value="1"/>
</dbReference>
<comment type="catalytic activity">
    <reaction evidence="10">
        <text>ATP + H2O = ADP + phosphate + H(+)</text>
        <dbReference type="Rhea" id="RHEA:13065"/>
        <dbReference type="ChEBI" id="CHEBI:15377"/>
        <dbReference type="ChEBI" id="CHEBI:15378"/>
        <dbReference type="ChEBI" id="CHEBI:30616"/>
        <dbReference type="ChEBI" id="CHEBI:43474"/>
        <dbReference type="ChEBI" id="CHEBI:456216"/>
        <dbReference type="EC" id="5.6.2.4"/>
    </reaction>
</comment>
<evidence type="ECO:0000256" key="9">
    <source>
        <dbReference type="ARBA" id="ARBA00034808"/>
    </source>
</evidence>
<comment type="catalytic activity">
    <reaction evidence="8">
        <text>Couples ATP hydrolysis with the unwinding of duplex DNA by translocating in the 3'-5' direction.</text>
        <dbReference type="EC" id="5.6.2.4"/>
    </reaction>
</comment>
<name>A0A0K9FG79_9BACI</name>
<keyword evidence="5 11" id="KW-0067">ATP-binding</keyword>
<comment type="caution">
    <text evidence="13">The sequence shown here is derived from an EMBL/GenBank/DDBJ whole genome shotgun (WGS) entry which is preliminary data.</text>
</comment>
<keyword evidence="6" id="KW-0238">DNA-binding</keyword>
<dbReference type="InterPro" id="IPR013986">
    <property type="entry name" value="DExx_box_DNA_helicase_dom_sf"/>
</dbReference>
<dbReference type="GO" id="GO:0003677">
    <property type="term" value="F:DNA binding"/>
    <property type="evidence" value="ECO:0007669"/>
    <property type="project" value="UniProtKB-KW"/>
</dbReference>
<dbReference type="PANTHER" id="PTHR11070:SF2">
    <property type="entry name" value="ATP-DEPENDENT DNA HELICASE SRS2"/>
    <property type="match status" value="1"/>
</dbReference>
<keyword evidence="4 11" id="KW-0347">Helicase</keyword>
<organism evidence="13 14">
    <name type="scientific">Lysinibacillus xylanilyticus</name>
    <dbReference type="NCBI Taxonomy" id="582475"/>
    <lineage>
        <taxon>Bacteria</taxon>
        <taxon>Bacillati</taxon>
        <taxon>Bacillota</taxon>
        <taxon>Bacilli</taxon>
        <taxon>Bacillales</taxon>
        <taxon>Bacillaceae</taxon>
        <taxon>Lysinibacillus</taxon>
    </lineage>
</organism>
<dbReference type="Pfam" id="PF13361">
    <property type="entry name" value="UvrD_C"/>
    <property type="match status" value="2"/>
</dbReference>
<dbReference type="Pfam" id="PF00580">
    <property type="entry name" value="UvrD-helicase"/>
    <property type="match status" value="1"/>
</dbReference>